<dbReference type="Pfam" id="PF17032">
    <property type="entry name" value="Zn_ribbon_15"/>
    <property type="match status" value="1"/>
</dbReference>
<gene>
    <name evidence="2" type="ORF">TCON_0093</name>
</gene>
<keyword evidence="3" id="KW-1185">Reference proteome</keyword>
<proteinExistence type="predicted"/>
<sequence>MCRCLIIGCTTVHRVLSETPPNLPEPPHHVTCIKCGAETDAVYRRNDNYCSLFFIPICRVGKGRPFLACKSCGYRFGDFGTTICQSCRTASPSHFNYCPRCGVPESNKPYISGG</sequence>
<name>A0ABQ7I2R2_9MICR</name>
<dbReference type="InterPro" id="IPR031493">
    <property type="entry name" value="Zinc_ribbon_15"/>
</dbReference>
<protein>
    <recommendedName>
        <fullName evidence="1">Zinc-ribbon 15 domain-containing protein</fullName>
    </recommendedName>
</protein>
<accession>A0ABQ7I2R2</accession>
<evidence type="ECO:0000259" key="1">
    <source>
        <dbReference type="Pfam" id="PF17032"/>
    </source>
</evidence>
<comment type="caution">
    <text evidence="2">The sequence shown here is derived from an EMBL/GenBank/DDBJ whole genome shotgun (WGS) entry which is preliminary data.</text>
</comment>
<organism evidence="2 3">
    <name type="scientific">Astathelohania contejeani</name>
    <dbReference type="NCBI Taxonomy" id="164912"/>
    <lineage>
        <taxon>Eukaryota</taxon>
        <taxon>Fungi</taxon>
        <taxon>Fungi incertae sedis</taxon>
        <taxon>Microsporidia</taxon>
        <taxon>Astathelohaniidae</taxon>
        <taxon>Astathelohania</taxon>
    </lineage>
</organism>
<evidence type="ECO:0000313" key="2">
    <source>
        <dbReference type="EMBL" id="KAF7684708.1"/>
    </source>
</evidence>
<reference evidence="2 3" key="1">
    <citation type="submission" date="2019-01" db="EMBL/GenBank/DDBJ databases">
        <title>Genomes sequencing and comparative genomics of infectious freshwater microsporidia, Cucumispora dikerogammari and Thelohania contejeani.</title>
        <authorList>
            <person name="Cormier A."/>
            <person name="Giraud I."/>
            <person name="Wattier R."/>
            <person name="Teixeira M."/>
            <person name="Grandjean F."/>
            <person name="Rigaud T."/>
            <person name="Cordaux R."/>
        </authorList>
    </citation>
    <scope>NUCLEOTIDE SEQUENCE [LARGE SCALE GENOMIC DNA]</scope>
    <source>
        <strain evidence="2">T1</strain>
        <tissue evidence="2">Spores</tissue>
    </source>
</reference>
<dbReference type="Proteomes" id="UP001516464">
    <property type="component" value="Unassembled WGS sequence"/>
</dbReference>
<dbReference type="EMBL" id="SBIQ01000003">
    <property type="protein sequence ID" value="KAF7684708.1"/>
    <property type="molecule type" value="Genomic_DNA"/>
</dbReference>
<evidence type="ECO:0000313" key="3">
    <source>
        <dbReference type="Proteomes" id="UP001516464"/>
    </source>
</evidence>
<feature type="domain" description="Zinc-ribbon 15" evidence="1">
    <location>
        <begin position="30"/>
        <end position="102"/>
    </location>
</feature>